<keyword evidence="3" id="KW-0472">Membrane</keyword>
<keyword evidence="3" id="KW-1133">Transmembrane helix</keyword>
<dbReference type="InterPro" id="IPR050208">
    <property type="entry name" value="MHC_class-I_related"/>
</dbReference>
<dbReference type="InterPro" id="IPR007110">
    <property type="entry name" value="Ig-like_dom"/>
</dbReference>
<protein>
    <submittedName>
        <fullName evidence="6">Major histocompatibility complex class I-related gene protein-like</fullName>
    </submittedName>
</protein>
<dbReference type="PROSITE" id="PS50835">
    <property type="entry name" value="IG_LIKE"/>
    <property type="match status" value="1"/>
</dbReference>
<reference evidence="6" key="1">
    <citation type="submission" date="2025-08" db="UniProtKB">
        <authorList>
            <consortium name="RefSeq"/>
        </authorList>
    </citation>
    <scope>IDENTIFICATION</scope>
</reference>
<evidence type="ECO:0000313" key="5">
    <source>
        <dbReference type="Proteomes" id="UP000515145"/>
    </source>
</evidence>
<dbReference type="InterPro" id="IPR001039">
    <property type="entry name" value="MHC_I_a_a1/a2"/>
</dbReference>
<dbReference type="PANTHER" id="PTHR16675">
    <property type="entry name" value="MHC CLASS I-RELATED"/>
    <property type="match status" value="1"/>
</dbReference>
<evidence type="ECO:0000259" key="4">
    <source>
        <dbReference type="PROSITE" id="PS50835"/>
    </source>
</evidence>
<dbReference type="SMART" id="SM00407">
    <property type="entry name" value="IGc1"/>
    <property type="match status" value="1"/>
</dbReference>
<feature type="transmembrane region" description="Helical" evidence="3">
    <location>
        <begin position="266"/>
        <end position="288"/>
    </location>
</feature>
<dbReference type="Gene3D" id="3.30.500.10">
    <property type="entry name" value="MHC class I-like antigen recognition-like"/>
    <property type="match status" value="1"/>
</dbReference>
<dbReference type="Gene3D" id="2.60.40.10">
    <property type="entry name" value="Immunoglobulins"/>
    <property type="match status" value="1"/>
</dbReference>
<dbReference type="GO" id="GO:0006955">
    <property type="term" value="P:immune response"/>
    <property type="evidence" value="ECO:0007669"/>
    <property type="project" value="TreeGrafter"/>
</dbReference>
<dbReference type="InterPro" id="IPR003597">
    <property type="entry name" value="Ig_C1-set"/>
</dbReference>
<dbReference type="InterPro" id="IPR037055">
    <property type="entry name" value="MHC_I-like_Ag-recog_sf"/>
</dbReference>
<evidence type="ECO:0000256" key="1">
    <source>
        <dbReference type="ARBA" id="ARBA00023180"/>
    </source>
</evidence>
<organism evidence="5 6">
    <name type="scientific">Parambassis ranga</name>
    <name type="common">Indian glassy fish</name>
    <dbReference type="NCBI Taxonomy" id="210632"/>
    <lineage>
        <taxon>Eukaryota</taxon>
        <taxon>Metazoa</taxon>
        <taxon>Chordata</taxon>
        <taxon>Craniata</taxon>
        <taxon>Vertebrata</taxon>
        <taxon>Euteleostomi</taxon>
        <taxon>Actinopterygii</taxon>
        <taxon>Neopterygii</taxon>
        <taxon>Teleostei</taxon>
        <taxon>Neoteleostei</taxon>
        <taxon>Acanthomorphata</taxon>
        <taxon>Ovalentaria</taxon>
        <taxon>Ambassidae</taxon>
        <taxon>Parambassis</taxon>
    </lineage>
</organism>
<dbReference type="Pfam" id="PF00129">
    <property type="entry name" value="MHC_I"/>
    <property type="match status" value="1"/>
</dbReference>
<keyword evidence="5" id="KW-1185">Reference proteome</keyword>
<name>A0A6P7JG79_9TELE</name>
<keyword evidence="1" id="KW-0325">Glycoprotein</keyword>
<dbReference type="InterPro" id="IPR011161">
    <property type="entry name" value="MHC_I-like_Ag-recog"/>
</dbReference>
<dbReference type="InParanoid" id="A0A6P7JG79"/>
<evidence type="ECO:0000256" key="2">
    <source>
        <dbReference type="RuleBase" id="RU004439"/>
    </source>
</evidence>
<dbReference type="Pfam" id="PF07654">
    <property type="entry name" value="C1-set"/>
    <property type="match status" value="1"/>
</dbReference>
<dbReference type="InterPro" id="IPR013783">
    <property type="entry name" value="Ig-like_fold"/>
</dbReference>
<dbReference type="SUPFAM" id="SSF54452">
    <property type="entry name" value="MHC antigen-recognition domain"/>
    <property type="match status" value="1"/>
</dbReference>
<gene>
    <name evidence="6" type="primary">LOC114445025</name>
</gene>
<dbReference type="GeneID" id="114445025"/>
<proteinExistence type="inferred from homology"/>
<comment type="similarity">
    <text evidence="2">Belongs to the MHC class I family.</text>
</comment>
<dbReference type="Proteomes" id="UP000515145">
    <property type="component" value="Chromosome 2"/>
</dbReference>
<evidence type="ECO:0000256" key="3">
    <source>
        <dbReference type="SAM" id="Phobius"/>
    </source>
</evidence>
<dbReference type="RefSeq" id="XP_028275760.1">
    <property type="nucleotide sequence ID" value="XM_028419959.1"/>
</dbReference>
<sequence>MVVIQINNVQIGYCDSNIKTTLPKQDWMDKLRQEDPQYWGWISRQCLVHQQLFKEEFLDLRRRLNDTQTVHSLQRLTGCEWVEENEEVTGFHRYGYDGESFLEFDLKTQTWITSKPESVDIISKDNEKNFWTDFVNRFCINWLKKLPKYARSSLMTPVRPSVSLLQKTPSSAVSCHATGFYPNRAELFWSKYGVEIHEGVDKGEILPNHDGTFQMSVEMDFSSVPEEERKKYECVFQLSGVKVDIITSLGGSMTNELVIKYLETRIAGVVVGVVVGLLLLCMTALLLWKKNKTGFRAASSKFSPH</sequence>
<dbReference type="AlphaFoldDB" id="A0A6P7JG79"/>
<dbReference type="PRINTS" id="PR01638">
    <property type="entry name" value="MHCCLASSI"/>
</dbReference>
<evidence type="ECO:0000313" key="6">
    <source>
        <dbReference type="RefSeq" id="XP_028275760.1"/>
    </source>
</evidence>
<dbReference type="GO" id="GO:0005615">
    <property type="term" value="C:extracellular space"/>
    <property type="evidence" value="ECO:0007669"/>
    <property type="project" value="TreeGrafter"/>
</dbReference>
<dbReference type="InterPro" id="IPR036179">
    <property type="entry name" value="Ig-like_dom_sf"/>
</dbReference>
<dbReference type="PANTHER" id="PTHR16675:SF237">
    <property type="entry name" value="MHC CLASS I ANTIGEN TRANSCRIPT VARIANT 1-RELATED"/>
    <property type="match status" value="1"/>
</dbReference>
<keyword evidence="3" id="KW-0812">Transmembrane</keyword>
<accession>A0A6P7JG79</accession>
<dbReference type="SUPFAM" id="SSF48726">
    <property type="entry name" value="Immunoglobulin"/>
    <property type="match status" value="1"/>
</dbReference>
<dbReference type="InterPro" id="IPR011162">
    <property type="entry name" value="MHC_I/II-like_Ag-recog"/>
</dbReference>
<dbReference type="OrthoDB" id="8936120at2759"/>
<dbReference type="GO" id="GO:0009897">
    <property type="term" value="C:external side of plasma membrane"/>
    <property type="evidence" value="ECO:0007669"/>
    <property type="project" value="TreeGrafter"/>
</dbReference>
<dbReference type="FunFam" id="2.60.40.10:FF:000943">
    <property type="entry name" value="Classical MHC class I molecule, alpha-chain"/>
    <property type="match status" value="1"/>
</dbReference>
<feature type="domain" description="Ig-like" evidence="4">
    <location>
        <begin position="147"/>
        <end position="234"/>
    </location>
</feature>